<feature type="compositionally biased region" description="Basic and acidic residues" evidence="1">
    <location>
        <begin position="15"/>
        <end position="29"/>
    </location>
</feature>
<feature type="compositionally biased region" description="Polar residues" evidence="1">
    <location>
        <begin position="39"/>
        <end position="61"/>
    </location>
</feature>
<dbReference type="AlphaFoldDB" id="A0AAD4LRF5"/>
<protein>
    <submittedName>
        <fullName evidence="2">Uncharacterized protein</fullName>
    </submittedName>
</protein>
<evidence type="ECO:0000313" key="3">
    <source>
        <dbReference type="Proteomes" id="UP001201163"/>
    </source>
</evidence>
<dbReference type="EMBL" id="JAKELL010000004">
    <property type="protein sequence ID" value="KAH8999474.1"/>
    <property type="molecule type" value="Genomic_DNA"/>
</dbReference>
<reference evidence="2" key="1">
    <citation type="submission" date="2022-01" db="EMBL/GenBank/DDBJ databases">
        <title>Comparative genomics reveals a dynamic genome evolution in the ectomycorrhizal milk-cap (Lactarius) mushrooms.</title>
        <authorList>
            <consortium name="DOE Joint Genome Institute"/>
            <person name="Lebreton A."/>
            <person name="Tang N."/>
            <person name="Kuo A."/>
            <person name="LaButti K."/>
            <person name="Drula E."/>
            <person name="Barry K."/>
            <person name="Clum A."/>
            <person name="Lipzen A."/>
            <person name="Mousain D."/>
            <person name="Ng V."/>
            <person name="Wang R."/>
            <person name="Wang X."/>
            <person name="Dai Y."/>
            <person name="Henrissat B."/>
            <person name="Grigoriev I.V."/>
            <person name="Guerin-Laguette A."/>
            <person name="Yu F."/>
            <person name="Martin F.M."/>
        </authorList>
    </citation>
    <scope>NUCLEOTIDE SEQUENCE</scope>
    <source>
        <strain evidence="2">QP</strain>
    </source>
</reference>
<sequence>MAARPQDIEASETPAVKDLRTLFEQKARESPPVLGGPSHSGNSSAALLNPRQSVGRISSPTPFYDPAEPLIPVKHDQSSLRKRPPPPPPSRAQKPQLGSPSPSISPLLHPAPDQSNASENHSPSSSVKQRLATRPPPPIPELRLDQNHSVDLNSEGSVKVGEPLVDLTSVVSQPPPPPSRPAQAQPTQDSPYSDPFESDPAETLPSVVPSRRNPRPPLPRRPVRLSYPPGPDDHQSETDSDGGTVSPPFCVSPRCLAPKAKAYPVCVSS</sequence>
<comment type="caution">
    <text evidence="2">The sequence shown here is derived from an EMBL/GenBank/DDBJ whole genome shotgun (WGS) entry which is preliminary data.</text>
</comment>
<name>A0AAD4LRF5_9AGAM</name>
<gene>
    <name evidence="2" type="ORF">EDB92DRAFT_968526</name>
</gene>
<dbReference type="Proteomes" id="UP001201163">
    <property type="component" value="Unassembled WGS sequence"/>
</dbReference>
<organism evidence="2 3">
    <name type="scientific">Lactarius akahatsu</name>
    <dbReference type="NCBI Taxonomy" id="416441"/>
    <lineage>
        <taxon>Eukaryota</taxon>
        <taxon>Fungi</taxon>
        <taxon>Dikarya</taxon>
        <taxon>Basidiomycota</taxon>
        <taxon>Agaricomycotina</taxon>
        <taxon>Agaricomycetes</taxon>
        <taxon>Russulales</taxon>
        <taxon>Russulaceae</taxon>
        <taxon>Lactarius</taxon>
    </lineage>
</organism>
<evidence type="ECO:0000313" key="2">
    <source>
        <dbReference type="EMBL" id="KAH8999474.1"/>
    </source>
</evidence>
<accession>A0AAD4LRF5</accession>
<evidence type="ECO:0000256" key="1">
    <source>
        <dbReference type="SAM" id="MobiDB-lite"/>
    </source>
</evidence>
<proteinExistence type="predicted"/>
<feature type="region of interest" description="Disordered" evidence="1">
    <location>
        <begin position="1"/>
        <end position="251"/>
    </location>
</feature>
<keyword evidence="3" id="KW-1185">Reference proteome</keyword>
<feature type="compositionally biased region" description="Low complexity" evidence="1">
    <location>
        <begin position="91"/>
        <end position="126"/>
    </location>
</feature>